<dbReference type="SUPFAM" id="SSF89796">
    <property type="entry name" value="CoA-transferase family III (CaiB/BaiF)"/>
    <property type="match status" value="1"/>
</dbReference>
<gene>
    <name evidence="1" type="ORF">FK530_23565</name>
</gene>
<dbReference type="GO" id="GO:0016740">
    <property type="term" value="F:transferase activity"/>
    <property type="evidence" value="ECO:0007669"/>
    <property type="project" value="UniProtKB-KW"/>
</dbReference>
<dbReference type="PANTHER" id="PTHR48228:SF5">
    <property type="entry name" value="ALPHA-METHYLACYL-COA RACEMASE"/>
    <property type="match status" value="1"/>
</dbReference>
<dbReference type="RefSeq" id="WP_006368934.1">
    <property type="nucleotide sequence ID" value="NZ_VIGX01000030.1"/>
</dbReference>
<dbReference type="InterPro" id="IPR003673">
    <property type="entry name" value="CoA-Trfase_fam_III"/>
</dbReference>
<proteinExistence type="predicted"/>
<dbReference type="AlphaFoldDB" id="A0A5C5RPP5"/>
<protein>
    <submittedName>
        <fullName evidence="1">CoA transferase</fullName>
    </submittedName>
</protein>
<dbReference type="InterPro" id="IPR044855">
    <property type="entry name" value="CoA-Trfase_III_dom3_sf"/>
</dbReference>
<dbReference type="Pfam" id="PF02515">
    <property type="entry name" value="CoA_transf_3"/>
    <property type="match status" value="1"/>
</dbReference>
<dbReference type="Proteomes" id="UP000319375">
    <property type="component" value="Unassembled WGS sequence"/>
</dbReference>
<dbReference type="OrthoDB" id="9797653at2"/>
<evidence type="ECO:0000313" key="1">
    <source>
        <dbReference type="EMBL" id="TWS24622.1"/>
    </source>
</evidence>
<dbReference type="PANTHER" id="PTHR48228">
    <property type="entry name" value="SUCCINYL-COA--D-CITRAMALATE COA-TRANSFERASE"/>
    <property type="match status" value="1"/>
</dbReference>
<reference evidence="1 2" key="1">
    <citation type="submission" date="2019-06" db="EMBL/GenBank/DDBJ databases">
        <title>Tsukamurella conjunctivitidis sp. nov., Tsukamurella assacharolytica sp. nov. and Tsukamurella sputae sp. nov. isolated from patients with conjunctivitis, bacteraemia (lymphoma) and respiratory infection (sputum) in Hong Kong.</title>
        <authorList>
            <person name="Teng J.L.L."/>
            <person name="Lee H.H."/>
            <person name="Fong J.Y.H."/>
            <person name="Fok K.M.N."/>
            <person name="Lau S.K.P."/>
            <person name="Woo P.C.Y."/>
        </authorList>
    </citation>
    <scope>NUCLEOTIDE SEQUENCE [LARGE SCALE GENOMIC DNA]</scope>
    <source>
        <strain evidence="1 2">HKU72</strain>
    </source>
</reference>
<accession>A0A5C5RPP5</accession>
<dbReference type="Gene3D" id="3.30.1540.10">
    <property type="entry name" value="formyl-coa transferase, domain 3"/>
    <property type="match status" value="1"/>
</dbReference>
<dbReference type="InterPro" id="IPR050509">
    <property type="entry name" value="CoA-transferase_III"/>
</dbReference>
<keyword evidence="1" id="KW-0808">Transferase</keyword>
<dbReference type="InterPro" id="IPR023606">
    <property type="entry name" value="CoA-Trfase_III_dom_1_sf"/>
</dbReference>
<dbReference type="Gene3D" id="3.40.50.10540">
    <property type="entry name" value="Crotonobetainyl-coa:carnitine coa-transferase, domain 1"/>
    <property type="match status" value="1"/>
</dbReference>
<evidence type="ECO:0000313" key="2">
    <source>
        <dbReference type="Proteomes" id="UP000319375"/>
    </source>
</evidence>
<comment type="caution">
    <text evidence="1">The sequence shown here is derived from an EMBL/GenBank/DDBJ whole genome shotgun (WGS) entry which is preliminary data.</text>
</comment>
<dbReference type="EMBL" id="VIGX01000030">
    <property type="protein sequence ID" value="TWS24622.1"/>
    <property type="molecule type" value="Genomic_DNA"/>
</dbReference>
<organism evidence="1 2">
    <name type="scientific">Tsukamurella conjunctivitidis</name>
    <dbReference type="NCBI Taxonomy" id="2592068"/>
    <lineage>
        <taxon>Bacteria</taxon>
        <taxon>Bacillati</taxon>
        <taxon>Actinomycetota</taxon>
        <taxon>Actinomycetes</taxon>
        <taxon>Mycobacteriales</taxon>
        <taxon>Tsukamurellaceae</taxon>
        <taxon>Tsukamurella</taxon>
    </lineage>
</organism>
<name>A0A5C5RPP5_9ACTN</name>
<keyword evidence="2" id="KW-1185">Reference proteome</keyword>
<sequence length="281" mass="29232">MTQELSGIRVVTLAVNVPGPVAAARLCALGAQVHKIEGPAGDTLRTVTPSWYDALAQGQTVLTVDLKTDAGRAVFETELDAADVLITAMRPSALHKLGIDAAVAARPALSHVEIVGYDGERADEAGHDLTYQAAYGMVVPGVMPTVPVVDLLGAERAVAEVLLALRERDRTGAGAVRRVVLDDAAADAGAAVRHGLLGDGAPLGGADPAYGVYRAADGHVAVAAIEPHFRARLVTALGAEDHAGIAAAFERRSVDEWLELAARIDVPITEVRGARTAQRSR</sequence>